<protein>
    <submittedName>
        <fullName evidence="9">Cytochrome P450</fullName>
    </submittedName>
</protein>
<dbReference type="PANTHER" id="PTHR46696:SF1">
    <property type="entry name" value="CYTOCHROME P450 YJIB-RELATED"/>
    <property type="match status" value="1"/>
</dbReference>
<dbReference type="InterPro" id="IPR036396">
    <property type="entry name" value="Cyt_P450_sf"/>
</dbReference>
<dbReference type="PROSITE" id="PS00086">
    <property type="entry name" value="CYTOCHROME_P450"/>
    <property type="match status" value="1"/>
</dbReference>
<evidence type="ECO:0000256" key="1">
    <source>
        <dbReference type="ARBA" id="ARBA00010617"/>
    </source>
</evidence>
<dbReference type="GO" id="GO:0020037">
    <property type="term" value="F:heme binding"/>
    <property type="evidence" value="ECO:0007669"/>
    <property type="project" value="InterPro"/>
</dbReference>
<evidence type="ECO:0000256" key="5">
    <source>
        <dbReference type="ARBA" id="ARBA00023004"/>
    </source>
</evidence>
<accession>A0A5P6NHS9</accession>
<dbReference type="Proteomes" id="UP000325385">
    <property type="component" value="Chromosome"/>
</dbReference>
<gene>
    <name evidence="9" type="ORF">D0Y83_09220</name>
</gene>
<dbReference type="InterPro" id="IPR001128">
    <property type="entry name" value="Cyt_P450"/>
</dbReference>
<evidence type="ECO:0000313" key="9">
    <source>
        <dbReference type="EMBL" id="QFI64733.1"/>
    </source>
</evidence>
<dbReference type="SUPFAM" id="SSF48264">
    <property type="entry name" value="Cytochrome P450"/>
    <property type="match status" value="1"/>
</dbReference>
<proteinExistence type="inferred from homology"/>
<dbReference type="PANTHER" id="PTHR46696">
    <property type="entry name" value="P450, PUTATIVE (EUROFUNG)-RELATED"/>
    <property type="match status" value="1"/>
</dbReference>
<keyword evidence="3 8" id="KW-0479">Metal-binding</keyword>
<dbReference type="Pfam" id="PF00067">
    <property type="entry name" value="p450"/>
    <property type="match status" value="2"/>
</dbReference>
<dbReference type="RefSeq" id="WP_151885637.1">
    <property type="nucleotide sequence ID" value="NZ_CP032228.1"/>
</dbReference>
<evidence type="ECO:0000256" key="4">
    <source>
        <dbReference type="ARBA" id="ARBA00023002"/>
    </source>
</evidence>
<dbReference type="CDD" id="cd20625">
    <property type="entry name" value="CYP164-like"/>
    <property type="match status" value="1"/>
</dbReference>
<evidence type="ECO:0000313" key="10">
    <source>
        <dbReference type="Proteomes" id="UP000325385"/>
    </source>
</evidence>
<evidence type="ECO:0000256" key="7">
    <source>
        <dbReference type="ARBA" id="ARBA00043906"/>
    </source>
</evidence>
<dbReference type="Gene3D" id="1.10.630.10">
    <property type="entry name" value="Cytochrome P450"/>
    <property type="match status" value="1"/>
</dbReference>
<name>A0A5P6NHS9_9SPHN</name>
<dbReference type="PRINTS" id="PR00359">
    <property type="entry name" value="BP450"/>
</dbReference>
<keyword evidence="2 8" id="KW-0349">Heme</keyword>
<reference evidence="10" key="1">
    <citation type="submission" date="2018-09" db="EMBL/GenBank/DDBJ databases">
        <title>Nocardia yunnanensis sp. nov., an actinomycete isolated from a soil sample.</title>
        <authorList>
            <person name="Zhang J."/>
        </authorList>
    </citation>
    <scope>NUCLEOTIDE SEQUENCE [LARGE SCALE GENOMIC DNA]</scope>
    <source>
        <strain evidence="10">21-3</strain>
    </source>
</reference>
<dbReference type="FunFam" id="1.10.630.10:FF:000018">
    <property type="entry name" value="Cytochrome P450 monooxygenase"/>
    <property type="match status" value="1"/>
</dbReference>
<comment type="similarity">
    <text evidence="1 8">Belongs to the cytochrome P450 family.</text>
</comment>
<dbReference type="PRINTS" id="PR00385">
    <property type="entry name" value="P450"/>
</dbReference>
<dbReference type="GO" id="GO:0016705">
    <property type="term" value="F:oxidoreductase activity, acting on paired donors, with incorporation or reduction of molecular oxygen"/>
    <property type="evidence" value="ECO:0007669"/>
    <property type="project" value="InterPro"/>
</dbReference>
<dbReference type="GO" id="GO:0005506">
    <property type="term" value="F:iron ion binding"/>
    <property type="evidence" value="ECO:0007669"/>
    <property type="project" value="InterPro"/>
</dbReference>
<dbReference type="InterPro" id="IPR002397">
    <property type="entry name" value="Cyt_P450_B"/>
</dbReference>
<keyword evidence="6 8" id="KW-0503">Monooxygenase</keyword>
<dbReference type="GO" id="GO:0004497">
    <property type="term" value="F:monooxygenase activity"/>
    <property type="evidence" value="ECO:0007669"/>
    <property type="project" value="UniProtKB-KW"/>
</dbReference>
<comment type="function">
    <text evidence="7">Cytochromes P450 are a group of heme-thiolate monooxygenases. They oxidize a variety of structurally unrelated compounds, including steroids, fatty acids, and xenobiotics.</text>
</comment>
<organism evidence="9 10">
    <name type="scientific">Qipengyuania flava</name>
    <dbReference type="NCBI Taxonomy" id="192812"/>
    <lineage>
        <taxon>Bacteria</taxon>
        <taxon>Pseudomonadati</taxon>
        <taxon>Pseudomonadota</taxon>
        <taxon>Alphaproteobacteria</taxon>
        <taxon>Sphingomonadales</taxon>
        <taxon>Erythrobacteraceae</taxon>
        <taxon>Qipengyuania</taxon>
    </lineage>
</organism>
<dbReference type="EMBL" id="CP032228">
    <property type="protein sequence ID" value="QFI64733.1"/>
    <property type="molecule type" value="Genomic_DNA"/>
</dbReference>
<dbReference type="AlphaFoldDB" id="A0A5P6NHS9"/>
<evidence type="ECO:0000256" key="2">
    <source>
        <dbReference type="ARBA" id="ARBA00022617"/>
    </source>
</evidence>
<sequence length="409" mass="45558">MSSSAVPSFSPDAPEIHADPYPAFGRLRELDPIHRSDPGYWVVSRHEDVRSVLMDRQGFGQGDFVESIRLFYGPDFDVMGQRAYKWLSEVFLMQDPPHHTRVRGLVTGALNAKRVRAMEPRIRQIADDLIDTMLASGRAEFIKDFAYQLPVRVMCDMLGIDPGDPRLSEVMDAIARSFIVFEARALTEQELAEANEQIGVLQAFFEELFADRMVNPQDDLATALVQSGGQEDALSHEELVTVAIGLFGAGFETTAHMLGNGILSFAQNRQQWAALVADPRNRSAAAVDETLRFESSLIATYRTALAETQIRGETVYPGEKVLTLIGAANRDPRLFDDPDRFDIGRDARKHLSFGGGIHFCAGAELARLEGRIAFEQLAEQMPDLEADCAAPEWRPGFLFRGLSRLPITW</sequence>
<evidence type="ECO:0000256" key="3">
    <source>
        <dbReference type="ARBA" id="ARBA00022723"/>
    </source>
</evidence>
<keyword evidence="5 8" id="KW-0408">Iron</keyword>
<dbReference type="GeneID" id="69697478"/>
<evidence type="ECO:0000256" key="8">
    <source>
        <dbReference type="RuleBase" id="RU000461"/>
    </source>
</evidence>
<evidence type="ECO:0000256" key="6">
    <source>
        <dbReference type="ARBA" id="ARBA00023033"/>
    </source>
</evidence>
<dbReference type="InterPro" id="IPR017972">
    <property type="entry name" value="Cyt_P450_CS"/>
</dbReference>
<keyword evidence="4 8" id="KW-0560">Oxidoreductase</keyword>